<sequence length="167" mass="19442">MKTHQEVLVECWFDKTDVESIRQWACVFIEKNNNIPQEVFELLDAKKDHFEDILFRLSAAAEPDFSPQSLSAEILAAKYLINLIKKYLNDEITPMDICKVINNIDCGFMNAPRDLPGNVSYYPCWLGNLYSSCDWCDETWTNSNAPHLKQDIENQLPQIHDWIKNNQ</sequence>
<protein>
    <submittedName>
        <fullName evidence="1">Uncharacterized protein</fullName>
    </submittedName>
</protein>
<gene>
    <name evidence="1" type="ORF">M917_0377</name>
</gene>
<dbReference type="RefSeq" id="WP_021813045.1">
    <property type="nucleotide sequence ID" value="NZ_AUSW01000011.1"/>
</dbReference>
<name>U4T5T9_9GAMM</name>
<evidence type="ECO:0000313" key="1">
    <source>
        <dbReference type="EMBL" id="ERL56747.1"/>
    </source>
</evidence>
<dbReference type="EMBL" id="AUSW01000011">
    <property type="protein sequence ID" value="ERL56747.1"/>
    <property type="molecule type" value="Genomic_DNA"/>
</dbReference>
<dbReference type="Proteomes" id="UP000016761">
    <property type="component" value="Unassembled WGS sequence"/>
</dbReference>
<evidence type="ECO:0000313" key="2">
    <source>
        <dbReference type="Proteomes" id="UP000016761"/>
    </source>
</evidence>
<dbReference type="OrthoDB" id="6710542at2"/>
<dbReference type="AlphaFoldDB" id="U4T5T9"/>
<proteinExistence type="predicted"/>
<dbReference type="eggNOG" id="ENOG5033ECB">
    <property type="taxonomic scope" value="Bacteria"/>
</dbReference>
<keyword evidence="2" id="KW-1185">Reference proteome</keyword>
<dbReference type="PATRIC" id="fig|1354303.4.peg.370"/>
<accession>U4T5T9</accession>
<organism evidence="1 2">
    <name type="scientific">Psychrobacter aquaticus CMS 56</name>
    <dbReference type="NCBI Taxonomy" id="1354303"/>
    <lineage>
        <taxon>Bacteria</taxon>
        <taxon>Pseudomonadati</taxon>
        <taxon>Pseudomonadota</taxon>
        <taxon>Gammaproteobacteria</taxon>
        <taxon>Moraxellales</taxon>
        <taxon>Moraxellaceae</taxon>
        <taxon>Psychrobacter</taxon>
    </lineage>
</organism>
<reference evidence="1 2" key="1">
    <citation type="journal article" date="2013" name="Genome Announc.">
        <title>Draft Genome Sequence of Psychrobacter aquaticus Strain CMS 56T, Isolated from a Cyanobacterial Mat Sample Collected from Water Bodies in the McMurdo Dry Valley Region of Antarctica.</title>
        <authorList>
            <person name="Reddy G.S."/>
            <person name="Ara S."/>
            <person name="Singh A."/>
            <person name="Kumar Pinnaka A."/>
            <person name="Shivaji S."/>
        </authorList>
    </citation>
    <scope>NUCLEOTIDE SEQUENCE [LARGE SCALE GENOMIC DNA]</scope>
    <source>
        <strain evidence="1 2">CMS 56</strain>
    </source>
</reference>
<comment type="caution">
    <text evidence="1">The sequence shown here is derived from an EMBL/GenBank/DDBJ whole genome shotgun (WGS) entry which is preliminary data.</text>
</comment>